<protein>
    <submittedName>
        <fullName evidence="1">Uncharacterized protein</fullName>
    </submittedName>
</protein>
<sequence>MTASSPEEQMLYYYSAPVHVVPPQQYSVHPTGFNTCYTLLPEPTTPTNVSAAATSIYQEEEENDRCPRS</sequence>
<dbReference type="AlphaFoldDB" id="A0A8T0BR70"/>
<dbReference type="EMBL" id="JABFDY010000004">
    <property type="protein sequence ID" value="KAF7707896.1"/>
    <property type="molecule type" value="Genomic_DNA"/>
</dbReference>
<name>A0A8T0BR70_SILME</name>
<gene>
    <name evidence="1" type="ORF">HF521_016953</name>
</gene>
<organism evidence="1 2">
    <name type="scientific">Silurus meridionalis</name>
    <name type="common">Southern catfish</name>
    <name type="synonym">Silurus soldatovi meridionalis</name>
    <dbReference type="NCBI Taxonomy" id="175797"/>
    <lineage>
        <taxon>Eukaryota</taxon>
        <taxon>Metazoa</taxon>
        <taxon>Chordata</taxon>
        <taxon>Craniata</taxon>
        <taxon>Vertebrata</taxon>
        <taxon>Euteleostomi</taxon>
        <taxon>Actinopterygii</taxon>
        <taxon>Neopterygii</taxon>
        <taxon>Teleostei</taxon>
        <taxon>Ostariophysi</taxon>
        <taxon>Siluriformes</taxon>
        <taxon>Siluridae</taxon>
        <taxon>Silurus</taxon>
    </lineage>
</organism>
<reference evidence="1" key="1">
    <citation type="submission" date="2020-08" db="EMBL/GenBank/DDBJ databases">
        <title>Chromosome-level assembly of Southern catfish (Silurus meridionalis) provides insights into visual adaptation to the nocturnal and benthic lifestyles.</title>
        <authorList>
            <person name="Zhang Y."/>
            <person name="Wang D."/>
            <person name="Peng Z."/>
        </authorList>
    </citation>
    <scope>NUCLEOTIDE SEQUENCE</scope>
    <source>
        <strain evidence="1">SWU-2019-XX</strain>
        <tissue evidence="1">Muscle</tissue>
    </source>
</reference>
<comment type="caution">
    <text evidence="1">The sequence shown here is derived from an EMBL/GenBank/DDBJ whole genome shotgun (WGS) entry which is preliminary data.</text>
</comment>
<proteinExistence type="predicted"/>
<accession>A0A8T0BR70</accession>
<dbReference type="Proteomes" id="UP000606274">
    <property type="component" value="Unassembled WGS sequence"/>
</dbReference>
<evidence type="ECO:0000313" key="2">
    <source>
        <dbReference type="Proteomes" id="UP000606274"/>
    </source>
</evidence>
<keyword evidence="2" id="KW-1185">Reference proteome</keyword>
<evidence type="ECO:0000313" key="1">
    <source>
        <dbReference type="EMBL" id="KAF7707896.1"/>
    </source>
</evidence>